<name>A0A1M6WYR9_9RHOB</name>
<dbReference type="InterPro" id="IPR013154">
    <property type="entry name" value="ADH-like_N"/>
</dbReference>
<dbReference type="InterPro" id="IPR013149">
    <property type="entry name" value="ADH-like_C"/>
</dbReference>
<dbReference type="Pfam" id="PF00107">
    <property type="entry name" value="ADH_zinc_N"/>
    <property type="match status" value="1"/>
</dbReference>
<dbReference type="Gene3D" id="3.40.50.720">
    <property type="entry name" value="NAD(P)-binding Rossmann-like Domain"/>
    <property type="match status" value="1"/>
</dbReference>
<accession>A0A1M6WYR9</accession>
<dbReference type="InterPro" id="IPR020843">
    <property type="entry name" value="ER"/>
</dbReference>
<protein>
    <submittedName>
        <fullName evidence="2">NADPH:quinone reductase</fullName>
    </submittedName>
</protein>
<dbReference type="PANTHER" id="PTHR45033">
    <property type="match status" value="1"/>
</dbReference>
<dbReference type="SUPFAM" id="SSF51735">
    <property type="entry name" value="NAD(P)-binding Rossmann-fold domains"/>
    <property type="match status" value="1"/>
</dbReference>
<evidence type="ECO:0000313" key="2">
    <source>
        <dbReference type="EMBL" id="SHK98814.1"/>
    </source>
</evidence>
<gene>
    <name evidence="2" type="ORF">SAMN05444414_103183</name>
</gene>
<dbReference type="SUPFAM" id="SSF50129">
    <property type="entry name" value="GroES-like"/>
    <property type="match status" value="1"/>
</dbReference>
<dbReference type="Gene3D" id="3.90.180.10">
    <property type="entry name" value="Medium-chain alcohol dehydrogenases, catalytic domain"/>
    <property type="match status" value="1"/>
</dbReference>
<reference evidence="3" key="1">
    <citation type="submission" date="2016-11" db="EMBL/GenBank/DDBJ databases">
        <authorList>
            <person name="Varghese N."/>
            <person name="Submissions S."/>
        </authorList>
    </citation>
    <scope>NUCLEOTIDE SEQUENCE [LARGE SCALE GENOMIC DNA]</scope>
    <source>
        <strain evidence="3">DSM 29327</strain>
    </source>
</reference>
<dbReference type="STRING" id="1054996.SAMN05444414_103183"/>
<evidence type="ECO:0000313" key="3">
    <source>
        <dbReference type="Proteomes" id="UP000184191"/>
    </source>
</evidence>
<feature type="domain" description="Enoyl reductase (ER)" evidence="1">
    <location>
        <begin position="11"/>
        <end position="336"/>
    </location>
</feature>
<dbReference type="PANTHER" id="PTHR45033:SF2">
    <property type="entry name" value="ZINC-TYPE ALCOHOL DEHYDROGENASE-LIKE PROTEIN C1773.06C"/>
    <property type="match status" value="1"/>
</dbReference>
<dbReference type="InterPro" id="IPR052711">
    <property type="entry name" value="Zinc_ADH-like"/>
</dbReference>
<dbReference type="GO" id="GO:0016491">
    <property type="term" value="F:oxidoreductase activity"/>
    <property type="evidence" value="ECO:0007669"/>
    <property type="project" value="InterPro"/>
</dbReference>
<evidence type="ECO:0000259" key="1">
    <source>
        <dbReference type="SMART" id="SM00829"/>
    </source>
</evidence>
<dbReference type="CDD" id="cd08276">
    <property type="entry name" value="MDR7"/>
    <property type="match status" value="1"/>
</dbReference>
<dbReference type="SMART" id="SM00829">
    <property type="entry name" value="PKS_ER"/>
    <property type="match status" value="1"/>
</dbReference>
<keyword evidence="3" id="KW-1185">Reference proteome</keyword>
<dbReference type="InterPro" id="IPR011032">
    <property type="entry name" value="GroES-like_sf"/>
</dbReference>
<proteinExistence type="predicted"/>
<dbReference type="OrthoDB" id="5295340at2"/>
<dbReference type="Pfam" id="PF08240">
    <property type="entry name" value="ADH_N"/>
    <property type="match status" value="1"/>
</dbReference>
<dbReference type="EMBL" id="FRBN01000003">
    <property type="protein sequence ID" value="SHK98814.1"/>
    <property type="molecule type" value="Genomic_DNA"/>
</dbReference>
<dbReference type="AlphaFoldDB" id="A0A1M6WYR9"/>
<dbReference type="RefSeq" id="WP_073195547.1">
    <property type="nucleotide sequence ID" value="NZ_FRBN01000003.1"/>
</dbReference>
<organism evidence="2 3">
    <name type="scientific">Roseovarius marisflavi</name>
    <dbReference type="NCBI Taxonomy" id="1054996"/>
    <lineage>
        <taxon>Bacteria</taxon>
        <taxon>Pseudomonadati</taxon>
        <taxon>Pseudomonadota</taxon>
        <taxon>Alphaproteobacteria</taxon>
        <taxon>Rhodobacterales</taxon>
        <taxon>Roseobacteraceae</taxon>
        <taxon>Roseovarius</taxon>
    </lineage>
</organism>
<dbReference type="InterPro" id="IPR036291">
    <property type="entry name" value="NAD(P)-bd_dom_sf"/>
</dbReference>
<dbReference type="Proteomes" id="UP000184191">
    <property type="component" value="Unassembled WGS sequence"/>
</dbReference>
<sequence>MRVFQIEGDWGFDNLKLSERPRPTCGPGQVLVAMRMAALNSRDLIVPERGYGRATGELPLIAVSDGVGEIIEIGDGVTRVAVGDRVCPTYFQNWTSGEPTPERFASALGGPLDGVMADVMCLSAEGVVKVPDYLSDAEAATLPCAALTAWSAVVTHGQTRAGDKVLVQGTGGVALFALAFAKLQGAHVTVISSSDDKLARVREMGADATINYRSEEDWARASRPITADRGGYDNIIELGGAKTLPLSLRAVRPGGTLSMIGVLSGLNIEASLGLIVARQVRLQGVTVGHRDGFEAMLRAMAQHQVRPVLGETFAFEALKDAMSHLRDGGHFGKTLIAF</sequence>